<evidence type="ECO:0000313" key="3">
    <source>
        <dbReference type="Proteomes" id="UP001497600"/>
    </source>
</evidence>
<feature type="compositionally biased region" description="Acidic residues" evidence="1">
    <location>
        <begin position="676"/>
        <end position="690"/>
    </location>
</feature>
<feature type="compositionally biased region" description="Basic and acidic residues" evidence="1">
    <location>
        <begin position="238"/>
        <end position="248"/>
    </location>
</feature>
<dbReference type="PANTHER" id="PTHR16469">
    <property type="entry name" value="UBIQUITIN-ASSOCIATED AND SH3 DOMAIN-CONTAINING BA-RELATED"/>
    <property type="match status" value="1"/>
</dbReference>
<sequence length="713" mass="80606">MSELYFLRHGKRIDHAQDDDPSAQPIEANYQPYDPSLAQVAIEQIHEVAEEITRSTRAFDGEPTARKNIFIHFSPYLRCCQTADILMTNLKENLTKMYPKFKIRFQLLGDFALSEWVHEKMKDKPPFSDSNDAYQMYTPNVKLMKNRSACSNFRPTNTLGPYNGPDLSYKEYKARCKDYFQKLIATYDKPANIRNKDIVIVVSHGYVINNFMSYFLNHPIFEEIPECKLNYALKIETEESQEKKKDDGKDDDDEKEPEYTWRLMKDALGMITKDGIVADLNLETDIVYYKTNFIKKDDLENADTTNAWTPTGFDNPQAHFDIDSGSTMQSKSAPSLPVAKPVRNVPVCAAAKDWSPESHQFKMATQFSLKTMNPEAFKQEYCITNHPLKPISPEVSPNSEPTRNNSVIDLSKLMENDEIYKPVKLRYSSASDIPIHKLNSKVNSQVNLAQAQRSNGSSTNSSIVDFSKFVNQLQSQQQQQSGQSGNRKRSTSNPIVSVVHDAPDSYFPSGVRVKNTSDSLDSSPNHSGSDLNMIKEQPGHTPQNEERPELVLNLNRASSLNYKKHASQHGSLSLLAKYQREHGEKSPYSEHSDSEQERDQEKSIGNRMFSLSFKNSALAKGSGNPAWNEAAIQSKQSQSSPSTPTLVTTTKQPTSTPKGIAMKPSNSRGMFYNLDSDNDSNSDSFSDSEDESKPPTQTNPVSRDYLWFGQNRE</sequence>
<dbReference type="Gene3D" id="3.40.50.1240">
    <property type="entry name" value="Phosphoglycerate mutase-like"/>
    <property type="match status" value="1"/>
</dbReference>
<feature type="compositionally biased region" description="Polar residues" evidence="1">
    <location>
        <begin position="514"/>
        <end position="530"/>
    </location>
</feature>
<dbReference type="InterPro" id="IPR013078">
    <property type="entry name" value="His_Pase_superF_clade-1"/>
</dbReference>
<dbReference type="PANTHER" id="PTHR16469:SF27">
    <property type="entry name" value="UBIQUITIN-ASSOCIATED AND SH3 DOMAIN-CONTAINING BA-RELATED"/>
    <property type="match status" value="1"/>
</dbReference>
<feature type="region of interest" description="Disordered" evidence="1">
    <location>
        <begin position="238"/>
        <end position="257"/>
    </location>
</feature>
<evidence type="ECO:0000313" key="2">
    <source>
        <dbReference type="EMBL" id="CAK7895969.1"/>
    </source>
</evidence>
<dbReference type="InterPro" id="IPR051710">
    <property type="entry name" value="Phosphatase_SH3-domain"/>
</dbReference>
<reference evidence="2 3" key="1">
    <citation type="submission" date="2024-01" db="EMBL/GenBank/DDBJ databases">
        <authorList>
            <consortium name="Genoscope - CEA"/>
            <person name="William W."/>
        </authorList>
    </citation>
    <scope>NUCLEOTIDE SEQUENCE [LARGE SCALE GENOMIC DNA]</scope>
    <source>
        <strain evidence="2 3">29B2s-10</strain>
    </source>
</reference>
<organism evidence="2 3">
    <name type="scientific">[Candida] anglica</name>
    <dbReference type="NCBI Taxonomy" id="148631"/>
    <lineage>
        <taxon>Eukaryota</taxon>
        <taxon>Fungi</taxon>
        <taxon>Dikarya</taxon>
        <taxon>Ascomycota</taxon>
        <taxon>Saccharomycotina</taxon>
        <taxon>Pichiomycetes</taxon>
        <taxon>Debaryomycetaceae</taxon>
        <taxon>Kurtzmaniella</taxon>
    </lineage>
</organism>
<feature type="region of interest" description="Disordered" evidence="1">
    <location>
        <begin position="579"/>
        <end position="602"/>
    </location>
</feature>
<feature type="compositionally biased region" description="Low complexity" evidence="1">
    <location>
        <begin position="633"/>
        <end position="658"/>
    </location>
</feature>
<keyword evidence="3" id="KW-1185">Reference proteome</keyword>
<feature type="region of interest" description="Disordered" evidence="1">
    <location>
        <begin position="631"/>
        <end position="713"/>
    </location>
</feature>
<gene>
    <name evidence="2" type="ORF">CAAN4_B02806</name>
</gene>
<accession>A0ABP0E727</accession>
<dbReference type="SUPFAM" id="SSF53254">
    <property type="entry name" value="Phosphoglycerate mutase-like"/>
    <property type="match status" value="1"/>
</dbReference>
<dbReference type="Proteomes" id="UP001497600">
    <property type="component" value="Chromosome B"/>
</dbReference>
<protein>
    <submittedName>
        <fullName evidence="2">Uncharacterized protein</fullName>
    </submittedName>
</protein>
<feature type="compositionally biased region" description="Low complexity" evidence="1">
    <location>
        <begin position="472"/>
        <end position="485"/>
    </location>
</feature>
<feature type="region of interest" description="Disordered" evidence="1">
    <location>
        <begin position="472"/>
        <end position="548"/>
    </location>
</feature>
<dbReference type="InterPro" id="IPR029033">
    <property type="entry name" value="His_PPase_superfam"/>
</dbReference>
<proteinExistence type="predicted"/>
<evidence type="ECO:0000256" key="1">
    <source>
        <dbReference type="SAM" id="MobiDB-lite"/>
    </source>
</evidence>
<dbReference type="EMBL" id="OZ004254">
    <property type="protein sequence ID" value="CAK7895969.1"/>
    <property type="molecule type" value="Genomic_DNA"/>
</dbReference>
<dbReference type="CDD" id="cd07067">
    <property type="entry name" value="HP_PGM_like"/>
    <property type="match status" value="1"/>
</dbReference>
<name>A0ABP0E727_9ASCO</name>